<reference evidence="3" key="3">
    <citation type="submission" date="2016-03" db="UniProtKB">
        <authorList>
            <consortium name="EnsemblProtists"/>
        </authorList>
    </citation>
    <scope>IDENTIFICATION</scope>
</reference>
<keyword evidence="4" id="KW-1185">Reference proteome</keyword>
<feature type="region of interest" description="Disordered" evidence="1">
    <location>
        <begin position="131"/>
        <end position="160"/>
    </location>
</feature>
<dbReference type="EnsemblProtists" id="EKX35151">
    <property type="protein sequence ID" value="EKX35151"/>
    <property type="gene ID" value="GUITHDRAFT_118699"/>
</dbReference>
<feature type="region of interest" description="Disordered" evidence="1">
    <location>
        <begin position="248"/>
        <end position="270"/>
    </location>
</feature>
<sequence length="422" mass="47104">MEEQKQDMVQEQKQDVTEEQKQDVVEEQKTENRSAKLEHSPDMEPAWHKPIAPVTYSHGHDDDQRDRSESLSAPRLPRMSFTEAPPELAALDLDPVQLPPMNPEAAPSRNLYSLKQLLFATETLPPVKELRPLQMPDGTVKPNPMRDRPRYEPLSPDTPPRFETLLSMREGAHGKFTADFMQLSASDWDPDMEEDYHTYSFGHGVDRLPVLEETELHSAFALKGIAIEENEMSSSSLPNDDLPEAVKAAATSQLDVPSEKASGAGPQGQPQAVELGQEWWRRYGFLGRPPPPNLVAPQVRRGLPHGPPTITNGSKGRYRAVCPGSAIFRLAHLKNQRSPLTPGRAGRWEDTRPSMLASFLRILAVEKVLFSIQSSFPGFDLTVADASKLQTEVVTEISPSESSAYRQSVLESSSSWSRVRMK</sequence>
<feature type="region of interest" description="Disordered" evidence="1">
    <location>
        <begin position="1"/>
        <end position="99"/>
    </location>
</feature>
<dbReference type="HOGENOM" id="CLU_651256_0_0_1"/>
<evidence type="ECO:0000256" key="1">
    <source>
        <dbReference type="SAM" id="MobiDB-lite"/>
    </source>
</evidence>
<reference evidence="4" key="2">
    <citation type="submission" date="2012-11" db="EMBL/GenBank/DDBJ databases">
        <authorList>
            <person name="Kuo A."/>
            <person name="Curtis B.A."/>
            <person name="Tanifuji G."/>
            <person name="Burki F."/>
            <person name="Gruber A."/>
            <person name="Irimia M."/>
            <person name="Maruyama S."/>
            <person name="Arias M.C."/>
            <person name="Ball S.G."/>
            <person name="Gile G.H."/>
            <person name="Hirakawa Y."/>
            <person name="Hopkins J.F."/>
            <person name="Rensing S.A."/>
            <person name="Schmutz J."/>
            <person name="Symeonidi A."/>
            <person name="Elias M."/>
            <person name="Eveleigh R.J."/>
            <person name="Herman E.K."/>
            <person name="Klute M.J."/>
            <person name="Nakayama T."/>
            <person name="Obornik M."/>
            <person name="Reyes-Prieto A."/>
            <person name="Armbrust E.V."/>
            <person name="Aves S.J."/>
            <person name="Beiko R.G."/>
            <person name="Coutinho P."/>
            <person name="Dacks J.B."/>
            <person name="Durnford D.G."/>
            <person name="Fast N.M."/>
            <person name="Green B.R."/>
            <person name="Grisdale C."/>
            <person name="Hempe F."/>
            <person name="Henrissat B."/>
            <person name="Hoppner M.P."/>
            <person name="Ishida K.-I."/>
            <person name="Kim E."/>
            <person name="Koreny L."/>
            <person name="Kroth P.G."/>
            <person name="Liu Y."/>
            <person name="Malik S.-B."/>
            <person name="Maier U.G."/>
            <person name="McRose D."/>
            <person name="Mock T."/>
            <person name="Neilson J.A."/>
            <person name="Onodera N.T."/>
            <person name="Poole A.M."/>
            <person name="Pritham E.J."/>
            <person name="Richards T.A."/>
            <person name="Rocap G."/>
            <person name="Roy S.W."/>
            <person name="Sarai C."/>
            <person name="Schaack S."/>
            <person name="Shirato S."/>
            <person name="Slamovits C.H."/>
            <person name="Spencer D.F."/>
            <person name="Suzuki S."/>
            <person name="Worden A.Z."/>
            <person name="Zauner S."/>
            <person name="Barry K."/>
            <person name="Bell C."/>
            <person name="Bharti A.K."/>
            <person name="Crow J.A."/>
            <person name="Grimwood J."/>
            <person name="Kramer R."/>
            <person name="Lindquist E."/>
            <person name="Lucas S."/>
            <person name="Salamov A."/>
            <person name="McFadden G.I."/>
            <person name="Lane C.E."/>
            <person name="Keeling P.J."/>
            <person name="Gray M.W."/>
            <person name="Grigoriev I.V."/>
            <person name="Archibald J.M."/>
        </authorList>
    </citation>
    <scope>NUCLEOTIDE SEQUENCE</scope>
    <source>
        <strain evidence="4">CCMP2712</strain>
    </source>
</reference>
<dbReference type="KEGG" id="gtt:GUITHDRAFT_118699"/>
<name>L1IFV6_GUITC</name>
<accession>L1IFV6</accession>
<dbReference type="AlphaFoldDB" id="L1IFV6"/>
<protein>
    <submittedName>
        <fullName evidence="2 3">Uncharacterized protein</fullName>
    </submittedName>
</protein>
<reference evidence="2 4" key="1">
    <citation type="journal article" date="2012" name="Nature">
        <title>Algal genomes reveal evolutionary mosaicism and the fate of nucleomorphs.</title>
        <authorList>
            <consortium name="DOE Joint Genome Institute"/>
            <person name="Curtis B.A."/>
            <person name="Tanifuji G."/>
            <person name="Burki F."/>
            <person name="Gruber A."/>
            <person name="Irimia M."/>
            <person name="Maruyama S."/>
            <person name="Arias M.C."/>
            <person name="Ball S.G."/>
            <person name="Gile G.H."/>
            <person name="Hirakawa Y."/>
            <person name="Hopkins J.F."/>
            <person name="Kuo A."/>
            <person name="Rensing S.A."/>
            <person name="Schmutz J."/>
            <person name="Symeonidi A."/>
            <person name="Elias M."/>
            <person name="Eveleigh R.J."/>
            <person name="Herman E.K."/>
            <person name="Klute M.J."/>
            <person name="Nakayama T."/>
            <person name="Obornik M."/>
            <person name="Reyes-Prieto A."/>
            <person name="Armbrust E.V."/>
            <person name="Aves S.J."/>
            <person name="Beiko R.G."/>
            <person name="Coutinho P."/>
            <person name="Dacks J.B."/>
            <person name="Durnford D.G."/>
            <person name="Fast N.M."/>
            <person name="Green B.R."/>
            <person name="Grisdale C.J."/>
            <person name="Hempel F."/>
            <person name="Henrissat B."/>
            <person name="Hoppner M.P."/>
            <person name="Ishida K."/>
            <person name="Kim E."/>
            <person name="Koreny L."/>
            <person name="Kroth P.G."/>
            <person name="Liu Y."/>
            <person name="Malik S.B."/>
            <person name="Maier U.G."/>
            <person name="McRose D."/>
            <person name="Mock T."/>
            <person name="Neilson J.A."/>
            <person name="Onodera N.T."/>
            <person name="Poole A.M."/>
            <person name="Pritham E.J."/>
            <person name="Richards T.A."/>
            <person name="Rocap G."/>
            <person name="Roy S.W."/>
            <person name="Sarai C."/>
            <person name="Schaack S."/>
            <person name="Shirato S."/>
            <person name="Slamovits C.H."/>
            <person name="Spencer D.F."/>
            <person name="Suzuki S."/>
            <person name="Worden A.Z."/>
            <person name="Zauner S."/>
            <person name="Barry K."/>
            <person name="Bell C."/>
            <person name="Bharti A.K."/>
            <person name="Crow J.A."/>
            <person name="Grimwood J."/>
            <person name="Kramer R."/>
            <person name="Lindquist E."/>
            <person name="Lucas S."/>
            <person name="Salamov A."/>
            <person name="McFadden G.I."/>
            <person name="Lane C.E."/>
            <person name="Keeling P.J."/>
            <person name="Gray M.W."/>
            <person name="Grigoriev I.V."/>
            <person name="Archibald J.M."/>
        </authorList>
    </citation>
    <scope>NUCLEOTIDE SEQUENCE</scope>
    <source>
        <strain evidence="2 4">CCMP2712</strain>
    </source>
</reference>
<organism evidence="2">
    <name type="scientific">Guillardia theta (strain CCMP2712)</name>
    <name type="common">Cryptophyte</name>
    <dbReference type="NCBI Taxonomy" id="905079"/>
    <lineage>
        <taxon>Eukaryota</taxon>
        <taxon>Cryptophyceae</taxon>
        <taxon>Pyrenomonadales</taxon>
        <taxon>Geminigeraceae</taxon>
        <taxon>Guillardia</taxon>
    </lineage>
</organism>
<dbReference type="Proteomes" id="UP000011087">
    <property type="component" value="Unassembled WGS sequence"/>
</dbReference>
<evidence type="ECO:0000313" key="2">
    <source>
        <dbReference type="EMBL" id="EKX35151.1"/>
    </source>
</evidence>
<evidence type="ECO:0000313" key="4">
    <source>
        <dbReference type="Proteomes" id="UP000011087"/>
    </source>
</evidence>
<dbReference type="RefSeq" id="XP_005822131.1">
    <property type="nucleotide sequence ID" value="XM_005822074.1"/>
</dbReference>
<dbReference type="EMBL" id="JH993096">
    <property type="protein sequence ID" value="EKX35151.1"/>
    <property type="molecule type" value="Genomic_DNA"/>
</dbReference>
<gene>
    <name evidence="2" type="ORF">GUITHDRAFT_118699</name>
</gene>
<dbReference type="PaxDb" id="55529-EKX35151"/>
<evidence type="ECO:0000313" key="3">
    <source>
        <dbReference type="EnsemblProtists" id="EKX35151"/>
    </source>
</evidence>
<feature type="compositionally biased region" description="Basic and acidic residues" evidence="1">
    <location>
        <begin position="1"/>
        <end position="47"/>
    </location>
</feature>
<proteinExistence type="predicted"/>
<feature type="compositionally biased region" description="Basic and acidic residues" evidence="1">
    <location>
        <begin position="58"/>
        <end position="69"/>
    </location>
</feature>
<dbReference type="GeneID" id="17291868"/>